<name>A0A2A2I2S3_9GAMM</name>
<keyword evidence="3" id="KW-1003">Cell membrane</keyword>
<evidence type="ECO:0000256" key="4">
    <source>
        <dbReference type="ARBA" id="ARBA00022519"/>
    </source>
</evidence>
<evidence type="ECO:0000256" key="2">
    <source>
        <dbReference type="ARBA" id="ARBA00022448"/>
    </source>
</evidence>
<keyword evidence="6" id="KW-0653">Protein transport</keyword>
<feature type="domain" description="Type II secretion system protein GspC N-terminal" evidence="10">
    <location>
        <begin position="11"/>
        <end position="154"/>
    </location>
</feature>
<proteinExistence type="predicted"/>
<dbReference type="Proteomes" id="UP000245887">
    <property type="component" value="Unassembled WGS sequence"/>
</dbReference>
<keyword evidence="4" id="KW-0997">Cell inner membrane</keyword>
<accession>A0A2A2I2S3</accession>
<dbReference type="Pfam" id="PF11356">
    <property type="entry name" value="T2SSC"/>
    <property type="match status" value="1"/>
</dbReference>
<dbReference type="EMBL" id="NMPM01000052">
    <property type="protein sequence ID" value="PAV25616.1"/>
    <property type="molecule type" value="Genomic_DNA"/>
</dbReference>
<dbReference type="GO" id="GO:0005886">
    <property type="term" value="C:plasma membrane"/>
    <property type="evidence" value="ECO:0007669"/>
    <property type="project" value="UniProtKB-SubCell"/>
</dbReference>
<comment type="subcellular location">
    <subcellularLocation>
        <location evidence="1">Cell inner membrane</location>
    </subcellularLocation>
</comment>
<reference evidence="11 13" key="1">
    <citation type="submission" date="2017-07" db="EMBL/GenBank/DDBJ databases">
        <title>Tamlnaduibacter salinus (Mi-7) genome sequencing.</title>
        <authorList>
            <person name="Verma A."/>
            <person name="Krishnamurthi S."/>
        </authorList>
    </citation>
    <scope>NUCLEOTIDE SEQUENCE [LARGE SCALE GENOMIC DNA]</scope>
    <source>
        <strain evidence="11 13">Mi-7</strain>
    </source>
</reference>
<evidence type="ECO:0000313" key="11">
    <source>
        <dbReference type="EMBL" id="PAV25616.1"/>
    </source>
</evidence>
<keyword evidence="5" id="KW-0812">Transmembrane</keyword>
<evidence type="ECO:0000259" key="10">
    <source>
        <dbReference type="Pfam" id="PF11356"/>
    </source>
</evidence>
<evidence type="ECO:0000256" key="1">
    <source>
        <dbReference type="ARBA" id="ARBA00004533"/>
    </source>
</evidence>
<evidence type="ECO:0000256" key="3">
    <source>
        <dbReference type="ARBA" id="ARBA00022475"/>
    </source>
</evidence>
<organism evidence="11 13">
    <name type="scientific">Tamilnaduibacter salinus</name>
    <dbReference type="NCBI Taxonomy" id="1484056"/>
    <lineage>
        <taxon>Bacteria</taxon>
        <taxon>Pseudomonadati</taxon>
        <taxon>Pseudomonadota</taxon>
        <taxon>Gammaproteobacteria</taxon>
        <taxon>Pseudomonadales</taxon>
        <taxon>Marinobacteraceae</taxon>
        <taxon>Tamilnaduibacter</taxon>
    </lineage>
</organism>
<dbReference type="Gene3D" id="2.30.30.830">
    <property type="match status" value="1"/>
</dbReference>
<evidence type="ECO:0000256" key="6">
    <source>
        <dbReference type="ARBA" id="ARBA00022927"/>
    </source>
</evidence>
<dbReference type="AlphaFoldDB" id="A0A2A2I2S3"/>
<evidence type="ECO:0000313" key="14">
    <source>
        <dbReference type="Proteomes" id="UP000245887"/>
    </source>
</evidence>
<dbReference type="RefSeq" id="WP_095611323.1">
    <property type="nucleotide sequence ID" value="NZ_NMPM01000052.1"/>
</dbReference>
<keyword evidence="2" id="KW-0813">Transport</keyword>
<evidence type="ECO:0000256" key="5">
    <source>
        <dbReference type="ARBA" id="ARBA00022692"/>
    </source>
</evidence>
<feature type="compositionally biased region" description="Acidic residues" evidence="9">
    <location>
        <begin position="76"/>
        <end position="85"/>
    </location>
</feature>
<protein>
    <submittedName>
        <fullName evidence="12">General secretion pathway protein C</fullName>
    </submittedName>
    <submittedName>
        <fullName evidence="11">General secretion pathway protein GspC</fullName>
    </submittedName>
</protein>
<dbReference type="GO" id="GO:0015031">
    <property type="term" value="P:protein transport"/>
    <property type="evidence" value="ECO:0007669"/>
    <property type="project" value="UniProtKB-KW"/>
</dbReference>
<comment type="caution">
    <text evidence="11">The sequence shown here is derived from an EMBL/GenBank/DDBJ whole genome shotgun (WGS) entry which is preliminary data.</text>
</comment>
<feature type="region of interest" description="Disordered" evidence="9">
    <location>
        <begin position="152"/>
        <end position="196"/>
    </location>
</feature>
<dbReference type="EMBL" id="QEKQ01000002">
    <property type="protein sequence ID" value="PVY78101.1"/>
    <property type="molecule type" value="Genomic_DNA"/>
</dbReference>
<feature type="compositionally biased region" description="Basic and acidic residues" evidence="9">
    <location>
        <begin position="186"/>
        <end position="196"/>
    </location>
</feature>
<sequence length="211" mass="23199">MNEWTQRLPWLLTALLTAGMLASLGWQGWAFMQLRSEAAIGSEPDAGGQPLKAETGQAELPPLTSVNLFGKAGDNSDPEPVETDDLPETNLRLTLRGAMAGDEKAPASALVEDSRGQTEAYTLGDTLPGEATLRAIHPRRIVIERRGQLETLTFPQEDEQGASVQTASRTTPTTPSASQSRTNAQRRSDPRREQVRQRLEELRERLRQNSN</sequence>
<feature type="compositionally biased region" description="Low complexity" evidence="9">
    <location>
        <begin position="165"/>
        <end position="182"/>
    </location>
</feature>
<reference evidence="12 14" key="2">
    <citation type="submission" date="2018-04" db="EMBL/GenBank/DDBJ databases">
        <title>Genomic Encyclopedia of Type Strains, Phase IV (KMG-IV): sequencing the most valuable type-strain genomes for metagenomic binning, comparative biology and taxonomic classification.</title>
        <authorList>
            <person name="Goeker M."/>
        </authorList>
    </citation>
    <scope>NUCLEOTIDE SEQUENCE [LARGE SCALE GENOMIC DNA]</scope>
    <source>
        <strain evidence="12 14">DSM 28688</strain>
    </source>
</reference>
<evidence type="ECO:0000313" key="13">
    <source>
        <dbReference type="Proteomes" id="UP000218332"/>
    </source>
</evidence>
<evidence type="ECO:0000256" key="7">
    <source>
        <dbReference type="ARBA" id="ARBA00022989"/>
    </source>
</evidence>
<evidence type="ECO:0000313" key="12">
    <source>
        <dbReference type="EMBL" id="PVY78101.1"/>
    </source>
</evidence>
<evidence type="ECO:0000256" key="9">
    <source>
        <dbReference type="SAM" id="MobiDB-lite"/>
    </source>
</evidence>
<keyword evidence="8" id="KW-0472">Membrane</keyword>
<gene>
    <name evidence="12" type="ORF">C8D92_102137</name>
    <name evidence="11" type="ORF">CF392_10025</name>
</gene>
<evidence type="ECO:0000256" key="8">
    <source>
        <dbReference type="ARBA" id="ARBA00023136"/>
    </source>
</evidence>
<keyword evidence="13" id="KW-1185">Reference proteome</keyword>
<keyword evidence="7" id="KW-1133">Transmembrane helix</keyword>
<dbReference type="InterPro" id="IPR024961">
    <property type="entry name" value="T2SS_GspC_N"/>
</dbReference>
<dbReference type="OrthoDB" id="5574088at2"/>
<dbReference type="Proteomes" id="UP000218332">
    <property type="component" value="Unassembled WGS sequence"/>
</dbReference>
<feature type="region of interest" description="Disordered" evidence="9">
    <location>
        <begin position="42"/>
        <end position="85"/>
    </location>
</feature>